<sequence>HYNFTVSEATPLDVEVAVNPEMLGKVYENLVLEEERGQAGIFYTPRVELDFMCRRALIEYLDEESIVDRPDLIRLVMNADTPEFVPDFPPERLRCPCSPSKIGQ</sequence>
<dbReference type="Gene3D" id="3.40.50.150">
    <property type="entry name" value="Vaccinia Virus protein VP39"/>
    <property type="match status" value="1"/>
</dbReference>
<dbReference type="SUPFAM" id="SSF53335">
    <property type="entry name" value="S-adenosyl-L-methionine-dependent methyltransferases"/>
    <property type="match status" value="1"/>
</dbReference>
<protein>
    <submittedName>
        <fullName evidence="1">Uncharacterized protein</fullName>
    </submittedName>
</protein>
<accession>X1KJ06</accession>
<organism evidence="1">
    <name type="scientific">marine sediment metagenome</name>
    <dbReference type="NCBI Taxonomy" id="412755"/>
    <lineage>
        <taxon>unclassified sequences</taxon>
        <taxon>metagenomes</taxon>
        <taxon>ecological metagenomes</taxon>
    </lineage>
</organism>
<dbReference type="InterPro" id="IPR029063">
    <property type="entry name" value="SAM-dependent_MTases_sf"/>
</dbReference>
<comment type="caution">
    <text evidence="1">The sequence shown here is derived from an EMBL/GenBank/DDBJ whole genome shotgun (WGS) entry which is preliminary data.</text>
</comment>
<name>X1KJ06_9ZZZZ</name>
<reference evidence="1" key="1">
    <citation type="journal article" date="2014" name="Front. Microbiol.">
        <title>High frequency of phylogenetically diverse reductive dehalogenase-homologous genes in deep subseafloor sedimentary metagenomes.</title>
        <authorList>
            <person name="Kawai M."/>
            <person name="Futagami T."/>
            <person name="Toyoda A."/>
            <person name="Takaki Y."/>
            <person name="Nishi S."/>
            <person name="Hori S."/>
            <person name="Arai W."/>
            <person name="Tsubouchi T."/>
            <person name="Morono Y."/>
            <person name="Uchiyama I."/>
            <person name="Ito T."/>
            <person name="Fujiyama A."/>
            <person name="Inagaki F."/>
            <person name="Takami H."/>
        </authorList>
    </citation>
    <scope>NUCLEOTIDE SEQUENCE</scope>
    <source>
        <strain evidence="1">Expedition CK06-06</strain>
    </source>
</reference>
<feature type="non-terminal residue" evidence="1">
    <location>
        <position position="1"/>
    </location>
</feature>
<dbReference type="AlphaFoldDB" id="X1KJ06"/>
<evidence type="ECO:0000313" key="1">
    <source>
        <dbReference type="EMBL" id="GAI07017.1"/>
    </source>
</evidence>
<dbReference type="EMBL" id="BARV01012710">
    <property type="protein sequence ID" value="GAI07017.1"/>
    <property type="molecule type" value="Genomic_DNA"/>
</dbReference>
<proteinExistence type="predicted"/>
<gene>
    <name evidence="1" type="ORF">S06H3_23402</name>
</gene>